<keyword evidence="1 2" id="KW-0479">Metal-binding</keyword>
<feature type="binding site" evidence="2">
    <location>
        <position position="268"/>
    </location>
    <ligand>
        <name>Zn(2+)</name>
        <dbReference type="ChEBI" id="CHEBI:29105"/>
        <note>catalytic</note>
    </ligand>
</feature>
<evidence type="ECO:0000313" key="5">
    <source>
        <dbReference type="Proteomes" id="UP000176377"/>
    </source>
</evidence>
<evidence type="ECO:0000256" key="2">
    <source>
        <dbReference type="PIRSR" id="PIRSR006615-1"/>
    </source>
</evidence>
<dbReference type="GO" id="GO:0046872">
    <property type="term" value="F:metal ion binding"/>
    <property type="evidence" value="ECO:0007669"/>
    <property type="project" value="UniProtKB-KW"/>
</dbReference>
<dbReference type="CDD" id="cd06460">
    <property type="entry name" value="M32_Taq"/>
    <property type="match status" value="1"/>
</dbReference>
<comment type="function">
    <text evidence="1">Broad specificity carboxypetidase that releases amino acids sequentially from the C-terminus, including neutral, aromatic, polar and basic residues.</text>
</comment>
<protein>
    <recommendedName>
        <fullName evidence="1">Metal-dependent carboxypeptidase</fullName>
        <ecNumber evidence="1">3.4.17.19</ecNumber>
    </recommendedName>
</protein>
<keyword evidence="1" id="KW-0121">Carboxypeptidase</keyword>
<sequence length="504" mass="58021">MRAMDTKKDFMRLRGRLKEMLQLRSAIALASWDQEVYMPPAAAESRAAMMAYLSGEYHQKLLTLDEDGLLSALDTARTKNTLKPKEAAIIRELVRDHTLAMKLPMPFVVEFAEVTSRAQHVWREAKGKNDFALFRPWLERIVKLSREKAKLLGGAKPYDTLIDIYEPGATSDELSITFEELKAGLVPLVAKIRDSRMRPAKAPKGTFPVADQKRFLDFICARVGFDTDSGRLDTATHPFENAIGPSDVRITTRYSETDLWQSIGSVIHELGHAMYEQGLPAEEAGTPLCEAVSLAVHESQSRFWENMVGRDKDTWRFFYPELKRRFPQNFKDYGPDEWHRYLHVVKPSLIRTESDEVTYNLHIILRFELEKELIEGTIRVKDLPEIWDQKMQEYLGVKVPDDAHGVLQDVHWSAGLIGYFPTYTLGNLYSAQLNDAIRRDMPDFDTKLSKGEFLPIRDWLREKIHRHGRFYSAGELMRRATGSSLSVQLFLTYLNDTYSKLYDF</sequence>
<dbReference type="EC" id="3.4.17.19" evidence="1"/>
<dbReference type="GO" id="GO:0004181">
    <property type="term" value="F:metallocarboxypeptidase activity"/>
    <property type="evidence" value="ECO:0007669"/>
    <property type="project" value="UniProtKB-UniRule"/>
</dbReference>
<evidence type="ECO:0000256" key="1">
    <source>
        <dbReference type="PIRNR" id="PIRNR006615"/>
    </source>
</evidence>
<accession>A0A1F6DH16</accession>
<organism evidence="4 5">
    <name type="scientific">Candidatus Kaiserbacteria bacterium RIFCSPHIGHO2_01_FULL_56_24</name>
    <dbReference type="NCBI Taxonomy" id="1798487"/>
    <lineage>
        <taxon>Bacteria</taxon>
        <taxon>Candidatus Kaiseribacteriota</taxon>
    </lineage>
</organism>
<keyword evidence="1" id="KW-0645">Protease</keyword>
<gene>
    <name evidence="4" type="ORF">A2765_03470</name>
</gene>
<comment type="cofactor">
    <cofactor evidence="2">
        <name>Zn(2+)</name>
        <dbReference type="ChEBI" id="CHEBI:29105"/>
    </cofactor>
    <text evidence="2">Binds 1 zinc ion per subunit.</text>
</comment>
<keyword evidence="1" id="KW-0482">Metalloprotease</keyword>
<dbReference type="AlphaFoldDB" id="A0A1F6DH16"/>
<evidence type="ECO:0000256" key="3">
    <source>
        <dbReference type="PIRSR" id="PIRSR006615-2"/>
    </source>
</evidence>
<dbReference type="InterPro" id="IPR001333">
    <property type="entry name" value="Peptidase_M32_Taq"/>
</dbReference>
<dbReference type="PANTHER" id="PTHR34217:SF1">
    <property type="entry name" value="CARBOXYPEPTIDASE 1"/>
    <property type="match status" value="1"/>
</dbReference>
<dbReference type="PANTHER" id="PTHR34217">
    <property type="entry name" value="METAL-DEPENDENT CARBOXYPEPTIDASE"/>
    <property type="match status" value="1"/>
</dbReference>
<dbReference type="Pfam" id="PF02074">
    <property type="entry name" value="Peptidase_M32"/>
    <property type="match status" value="1"/>
</dbReference>
<reference evidence="4 5" key="1">
    <citation type="journal article" date="2016" name="Nat. Commun.">
        <title>Thousands of microbial genomes shed light on interconnected biogeochemical processes in an aquifer system.</title>
        <authorList>
            <person name="Anantharaman K."/>
            <person name="Brown C.T."/>
            <person name="Hug L.A."/>
            <person name="Sharon I."/>
            <person name="Castelle C.J."/>
            <person name="Probst A.J."/>
            <person name="Thomas B.C."/>
            <person name="Singh A."/>
            <person name="Wilkins M.J."/>
            <person name="Karaoz U."/>
            <person name="Brodie E.L."/>
            <person name="Williams K.H."/>
            <person name="Hubbard S.S."/>
            <person name="Banfield J.F."/>
        </authorList>
    </citation>
    <scope>NUCLEOTIDE SEQUENCE [LARGE SCALE GENOMIC DNA]</scope>
</reference>
<feature type="active site" description="Proton donor/acceptor" evidence="3">
    <location>
        <position position="269"/>
    </location>
</feature>
<dbReference type="PIRSF" id="PIRSF006615">
    <property type="entry name" value="Zn_crbxpep_Taq"/>
    <property type="match status" value="1"/>
</dbReference>
<feature type="binding site" evidence="2">
    <location>
        <position position="298"/>
    </location>
    <ligand>
        <name>Zn(2+)</name>
        <dbReference type="ChEBI" id="CHEBI:29105"/>
        <note>catalytic</note>
    </ligand>
</feature>
<name>A0A1F6DH16_9BACT</name>
<comment type="similarity">
    <text evidence="1">Belongs to the peptidase M32 family.</text>
</comment>
<feature type="binding site" evidence="2">
    <location>
        <position position="272"/>
    </location>
    <ligand>
        <name>Zn(2+)</name>
        <dbReference type="ChEBI" id="CHEBI:29105"/>
        <note>catalytic</note>
    </ligand>
</feature>
<dbReference type="GO" id="GO:0006508">
    <property type="term" value="P:proteolysis"/>
    <property type="evidence" value="ECO:0007669"/>
    <property type="project" value="UniProtKB-UniRule"/>
</dbReference>
<dbReference type="Gene3D" id="1.10.1370.30">
    <property type="match status" value="1"/>
</dbReference>
<evidence type="ECO:0000313" key="4">
    <source>
        <dbReference type="EMBL" id="OGG60610.1"/>
    </source>
</evidence>
<dbReference type="Proteomes" id="UP000176377">
    <property type="component" value="Unassembled WGS sequence"/>
</dbReference>
<comment type="catalytic activity">
    <reaction evidence="1">
        <text>Release of a C-terminal amino acid with broad specificity, except for -Pro.</text>
        <dbReference type="EC" id="3.4.17.19"/>
    </reaction>
</comment>
<dbReference type="PRINTS" id="PR00998">
    <property type="entry name" value="CRBOXYPTASET"/>
</dbReference>
<dbReference type="EMBL" id="MFLA01000004">
    <property type="protein sequence ID" value="OGG60610.1"/>
    <property type="molecule type" value="Genomic_DNA"/>
</dbReference>
<keyword evidence="1" id="KW-0378">Hydrolase</keyword>
<keyword evidence="2" id="KW-0862">Zinc</keyword>
<dbReference type="SUPFAM" id="SSF55486">
    <property type="entry name" value="Metalloproteases ('zincins'), catalytic domain"/>
    <property type="match status" value="1"/>
</dbReference>
<proteinExistence type="inferred from homology"/>
<comment type="caution">
    <text evidence="4">The sequence shown here is derived from an EMBL/GenBank/DDBJ whole genome shotgun (WGS) entry which is preliminary data.</text>
</comment>
<dbReference type="PROSITE" id="PS52034">
    <property type="entry name" value="PEPTIDASE_M32"/>
    <property type="match status" value="1"/>
</dbReference>